<feature type="transmembrane region" description="Helical" evidence="1">
    <location>
        <begin position="133"/>
        <end position="152"/>
    </location>
</feature>
<evidence type="ECO:0000313" key="2">
    <source>
        <dbReference type="EMBL" id="ALG83538.1"/>
    </source>
</evidence>
<protein>
    <submittedName>
        <fullName evidence="2">Uncharacterized protein</fullName>
    </submittedName>
</protein>
<dbReference type="PATRIC" id="fig|1136941.3.peg.444"/>
<proteinExistence type="predicted"/>
<organism evidence="2 3">
    <name type="scientific">Gordonia phthalatica</name>
    <dbReference type="NCBI Taxonomy" id="1136941"/>
    <lineage>
        <taxon>Bacteria</taxon>
        <taxon>Bacillati</taxon>
        <taxon>Actinomycetota</taxon>
        <taxon>Actinomycetes</taxon>
        <taxon>Mycobacteriales</taxon>
        <taxon>Gordoniaceae</taxon>
        <taxon>Gordonia</taxon>
    </lineage>
</organism>
<feature type="transmembrane region" description="Helical" evidence="1">
    <location>
        <begin position="164"/>
        <end position="186"/>
    </location>
</feature>
<dbReference type="EMBL" id="CP011853">
    <property type="protein sequence ID" value="ALG83538.1"/>
    <property type="molecule type" value="Genomic_DNA"/>
</dbReference>
<keyword evidence="1" id="KW-0812">Transmembrane</keyword>
<dbReference type="RefSeq" id="WP_062391492.1">
    <property type="nucleotide sequence ID" value="NZ_CP011853.1"/>
</dbReference>
<dbReference type="AlphaFoldDB" id="A0A0N9N6Q0"/>
<feature type="transmembrane region" description="Helical" evidence="1">
    <location>
        <begin position="51"/>
        <end position="71"/>
    </location>
</feature>
<dbReference type="OrthoDB" id="4564907at2"/>
<name>A0A0N9N6Q0_9ACTN</name>
<evidence type="ECO:0000313" key="3">
    <source>
        <dbReference type="Proteomes" id="UP000063789"/>
    </source>
</evidence>
<dbReference type="Proteomes" id="UP000063789">
    <property type="component" value="Chromosome"/>
</dbReference>
<sequence length="274" mass="29027">MPSTPFRDRLRGVVARLPDGVGRHVPLAIRIVKVLAAGNISDRSMTLAAQAFTSILPVLLLLTTMPGSGALDRTIAMFDLSQGLGPTDSPGTYASFGVIGALMTLISATSMARALDRMYVGVWGVDSAGLRGWWRWVLVIAVLAVATLGQAMVVVDFNESDGRIILSLAETFLIWTCAWTAVPRILTRRQLGRADLWWLGAASGAGLTAFIVVTEIGYARVFATARHQFGALGVVFASIGWLFVFTAIVVIVTLLVQVLRTPAAADAGSGQASG</sequence>
<feature type="transmembrane region" description="Helical" evidence="1">
    <location>
        <begin position="231"/>
        <end position="256"/>
    </location>
</feature>
<feature type="transmembrane region" description="Helical" evidence="1">
    <location>
        <begin position="91"/>
        <end position="112"/>
    </location>
</feature>
<feature type="transmembrane region" description="Helical" evidence="1">
    <location>
        <begin position="198"/>
        <end position="219"/>
    </location>
</feature>
<accession>A0A0N9N6Q0</accession>
<evidence type="ECO:0000256" key="1">
    <source>
        <dbReference type="SAM" id="Phobius"/>
    </source>
</evidence>
<reference evidence="3" key="1">
    <citation type="submission" date="2015-06" db="EMBL/GenBank/DDBJ databases">
        <title>Complete genome sequence and metabolic analysis of phthalate degradation pathway in Gordonia sp. QH-11.</title>
        <authorList>
            <person name="Jin D."/>
            <person name="Kong X."/>
            <person name="Bai Z."/>
        </authorList>
    </citation>
    <scope>NUCLEOTIDE SEQUENCE [LARGE SCALE GENOMIC DNA]</scope>
    <source>
        <strain evidence="3">QH-11</strain>
    </source>
</reference>
<keyword evidence="1" id="KW-1133">Transmembrane helix</keyword>
<reference evidence="2 3" key="2">
    <citation type="journal article" date="2017" name="Int. J. Syst. Evol. Microbiol.">
        <title>Gordonia phthalatica sp. nov., a di-n-butyl phthalate-degrading bacterium isolated from activated sludge.</title>
        <authorList>
            <person name="Jin D."/>
            <person name="Kong X."/>
            <person name="Jia M."/>
            <person name="Yu X."/>
            <person name="Wang X."/>
            <person name="Zhuang X."/>
            <person name="Deng Y."/>
            <person name="Bai Z."/>
        </authorList>
    </citation>
    <scope>NUCLEOTIDE SEQUENCE [LARGE SCALE GENOMIC DNA]</scope>
    <source>
        <strain evidence="2 3">QH-11</strain>
    </source>
</reference>
<keyword evidence="3" id="KW-1185">Reference proteome</keyword>
<dbReference type="KEGG" id="goq:ACH46_02220"/>
<keyword evidence="1" id="KW-0472">Membrane</keyword>
<dbReference type="STRING" id="1136941.ACH46_02220"/>
<gene>
    <name evidence="2" type="ORF">ACH46_02220</name>
</gene>